<protein>
    <submittedName>
        <fullName evidence="6">Inner membrane protein YecN</fullName>
    </submittedName>
</protein>
<proteinExistence type="predicted"/>
<feature type="transmembrane region" description="Helical" evidence="5">
    <location>
        <begin position="44"/>
        <end position="67"/>
    </location>
</feature>
<accession>A0A0H3L456</accession>
<keyword evidence="3 5" id="KW-1133">Transmembrane helix</keyword>
<dbReference type="InterPro" id="IPR001129">
    <property type="entry name" value="Membr-assoc_MAPEG"/>
</dbReference>
<evidence type="ECO:0000256" key="3">
    <source>
        <dbReference type="ARBA" id="ARBA00022989"/>
    </source>
</evidence>
<dbReference type="PATRIC" id="fig|932677.3.peg.1773"/>
<evidence type="ECO:0000256" key="1">
    <source>
        <dbReference type="ARBA" id="ARBA00004370"/>
    </source>
</evidence>
<dbReference type="InterPro" id="IPR023352">
    <property type="entry name" value="MAPEG-like_dom_sf"/>
</dbReference>
<dbReference type="Proteomes" id="UP000006690">
    <property type="component" value="Chromosome"/>
</dbReference>
<organism evidence="6 7">
    <name type="scientific">Pantoea ananatis (strain AJ13355)</name>
    <dbReference type="NCBI Taxonomy" id="932677"/>
    <lineage>
        <taxon>Bacteria</taxon>
        <taxon>Pseudomonadati</taxon>
        <taxon>Pseudomonadota</taxon>
        <taxon>Gammaproteobacteria</taxon>
        <taxon>Enterobacterales</taxon>
        <taxon>Erwiniaceae</taxon>
        <taxon>Pantoea</taxon>
    </lineage>
</organism>
<comment type="subcellular location">
    <subcellularLocation>
        <location evidence="1">Membrane</location>
    </subcellularLocation>
</comment>
<dbReference type="GO" id="GO:0016020">
    <property type="term" value="C:membrane"/>
    <property type="evidence" value="ECO:0007669"/>
    <property type="project" value="UniProtKB-SubCell"/>
</dbReference>
<dbReference type="SUPFAM" id="SSF161084">
    <property type="entry name" value="MAPEG domain-like"/>
    <property type="match status" value="1"/>
</dbReference>
<dbReference type="Pfam" id="PF01124">
    <property type="entry name" value="MAPEG"/>
    <property type="match status" value="1"/>
</dbReference>
<evidence type="ECO:0000256" key="2">
    <source>
        <dbReference type="ARBA" id="ARBA00022692"/>
    </source>
</evidence>
<dbReference type="HOGENOM" id="CLU_134926_1_0_6"/>
<dbReference type="AlphaFoldDB" id="A0A0H3L456"/>
<sequence>MMISALYVVIGALLIMKFTLNVVRFRRQHHVAFGDGGHHDLNRAIRIHGNAVETIPLALLLLITLEMNGADVWMVHLTGIVFFVGRFLHAYGLRNDVMSGRKYGMMLTLFGLSVMVIFNLIYLPWQLVLSLH</sequence>
<dbReference type="PANTHER" id="PTHR35814">
    <property type="match status" value="1"/>
</dbReference>
<dbReference type="PANTHER" id="PTHR35814:SF1">
    <property type="entry name" value="GLUTATHIONE S-TRANSFERASE-RELATED"/>
    <property type="match status" value="1"/>
</dbReference>
<feature type="transmembrane region" description="Helical" evidence="5">
    <location>
        <begin position="6"/>
        <end position="23"/>
    </location>
</feature>
<dbReference type="EMBL" id="AP012032">
    <property type="protein sequence ID" value="BAK11602.1"/>
    <property type="molecule type" value="Genomic_DNA"/>
</dbReference>
<name>A0A0H3L456_PANAA</name>
<feature type="transmembrane region" description="Helical" evidence="5">
    <location>
        <begin position="103"/>
        <end position="125"/>
    </location>
</feature>
<reference evidence="7" key="1">
    <citation type="journal article" date="2012" name="Appl. Microbiol. Biotechnol.">
        <title>The complete genome sequence of Pantoea ananatis AJ13355, an organism with great biotechnological potential.</title>
        <authorList>
            <person name="Hara Y."/>
            <person name="Kadotani N."/>
            <person name="Izui H."/>
            <person name="Katashkina J.I."/>
            <person name="Kuvaeva T.M."/>
            <person name="Andreeva I.G."/>
            <person name="Golubeva L.I."/>
            <person name="Malko D.B."/>
            <person name="Makeev V.J."/>
            <person name="Mashko S.V."/>
            <person name="Kozlov Y.I."/>
        </authorList>
    </citation>
    <scope>NUCLEOTIDE SEQUENCE [LARGE SCALE GENOMIC DNA]</scope>
    <source>
        <strain evidence="7">AJ13355</strain>
    </source>
</reference>
<keyword evidence="2 5" id="KW-0812">Transmembrane</keyword>
<evidence type="ECO:0000256" key="4">
    <source>
        <dbReference type="ARBA" id="ARBA00023136"/>
    </source>
</evidence>
<feature type="transmembrane region" description="Helical" evidence="5">
    <location>
        <begin position="73"/>
        <end position="91"/>
    </location>
</feature>
<evidence type="ECO:0000256" key="5">
    <source>
        <dbReference type="SAM" id="Phobius"/>
    </source>
</evidence>
<dbReference type="Gene3D" id="1.20.120.550">
    <property type="entry name" value="Membrane associated eicosanoid/glutathione metabolism-like domain"/>
    <property type="match status" value="1"/>
</dbReference>
<dbReference type="eggNOG" id="COG3788">
    <property type="taxonomic scope" value="Bacteria"/>
</dbReference>
<evidence type="ECO:0000313" key="7">
    <source>
        <dbReference type="Proteomes" id="UP000006690"/>
    </source>
</evidence>
<evidence type="ECO:0000313" key="6">
    <source>
        <dbReference type="EMBL" id="BAK11602.1"/>
    </source>
</evidence>
<keyword evidence="4 5" id="KW-0472">Membrane</keyword>
<gene>
    <name evidence="6" type="primary">yecN</name>
    <name evidence="6" type="ordered locus">PAJ_1522</name>
</gene>
<dbReference type="KEGG" id="paj:PAJ_1522"/>